<dbReference type="PROSITE" id="PS50943">
    <property type="entry name" value="HTH_CROC1"/>
    <property type="match status" value="1"/>
</dbReference>
<dbReference type="SUPFAM" id="SSF56349">
    <property type="entry name" value="DNA breaking-rejoining enzymes"/>
    <property type="match status" value="1"/>
</dbReference>
<evidence type="ECO:0000256" key="1">
    <source>
        <dbReference type="ARBA" id="ARBA00008857"/>
    </source>
</evidence>
<dbReference type="GO" id="GO:0016740">
    <property type="term" value="F:transferase activity"/>
    <property type="evidence" value="ECO:0007669"/>
    <property type="project" value="UniProtKB-KW"/>
</dbReference>
<keyword evidence="7" id="KW-0233">DNA recombination</keyword>
<dbReference type="InterPro" id="IPR050090">
    <property type="entry name" value="Tyrosine_recombinase_XerCD"/>
</dbReference>
<accession>A0A8S5Q2A9</accession>
<dbReference type="GO" id="GO:0006310">
    <property type="term" value="P:DNA recombination"/>
    <property type="evidence" value="ECO:0007669"/>
    <property type="project" value="UniProtKB-KW"/>
</dbReference>
<protein>
    <recommendedName>
        <fullName evidence="2">Integrase</fullName>
    </recommendedName>
</protein>
<dbReference type="CDD" id="cd00093">
    <property type="entry name" value="HTH_XRE"/>
    <property type="match status" value="1"/>
</dbReference>
<keyword evidence="8" id="KW-1179">Viral genome integration</keyword>
<evidence type="ECO:0000256" key="3">
    <source>
        <dbReference type="ARBA" id="ARBA00022679"/>
    </source>
</evidence>
<dbReference type="GO" id="GO:0044826">
    <property type="term" value="P:viral genome integration into host DNA"/>
    <property type="evidence" value="ECO:0007669"/>
    <property type="project" value="UniProtKB-KW"/>
</dbReference>
<feature type="domain" description="HTH cro/C1-type" evidence="9">
    <location>
        <begin position="146"/>
        <end position="191"/>
    </location>
</feature>
<dbReference type="InterPro" id="IPR001387">
    <property type="entry name" value="Cro/C1-type_HTH"/>
</dbReference>
<dbReference type="GO" id="GO:0015074">
    <property type="term" value="P:DNA integration"/>
    <property type="evidence" value="ECO:0007669"/>
    <property type="project" value="UniProtKB-KW"/>
</dbReference>
<evidence type="ECO:0000313" key="11">
    <source>
        <dbReference type="EMBL" id="DAE12961.1"/>
    </source>
</evidence>
<dbReference type="PANTHER" id="PTHR30349">
    <property type="entry name" value="PHAGE INTEGRASE-RELATED"/>
    <property type="match status" value="1"/>
</dbReference>
<keyword evidence="8" id="KW-1160">Virus entry into host cell</keyword>
<keyword evidence="5" id="KW-0229">DNA integration</keyword>
<keyword evidence="4" id="KW-0378">Hydrolase</keyword>
<dbReference type="Gene3D" id="1.10.443.10">
    <property type="entry name" value="Intergrase catalytic core"/>
    <property type="match status" value="1"/>
</dbReference>
<evidence type="ECO:0000256" key="6">
    <source>
        <dbReference type="ARBA" id="ARBA00023125"/>
    </source>
</evidence>
<evidence type="ECO:0000259" key="10">
    <source>
        <dbReference type="PROSITE" id="PS51898"/>
    </source>
</evidence>
<dbReference type="PANTHER" id="PTHR30349:SF64">
    <property type="entry name" value="PROPHAGE INTEGRASE INTD-RELATED"/>
    <property type="match status" value="1"/>
</dbReference>
<proteinExistence type="inferred from homology"/>
<organism evidence="11">
    <name type="scientific">Myoviridae sp. ct2DO6</name>
    <dbReference type="NCBI Taxonomy" id="2825020"/>
    <lineage>
        <taxon>Viruses</taxon>
        <taxon>Duplodnaviria</taxon>
        <taxon>Heunggongvirae</taxon>
        <taxon>Uroviricota</taxon>
        <taxon>Caudoviricetes</taxon>
    </lineage>
</organism>
<dbReference type="GO" id="GO:0075713">
    <property type="term" value="P:establishment of integrated proviral latency"/>
    <property type="evidence" value="ECO:0007669"/>
    <property type="project" value="UniProtKB-KW"/>
</dbReference>
<evidence type="ECO:0000256" key="5">
    <source>
        <dbReference type="ARBA" id="ARBA00022908"/>
    </source>
</evidence>
<dbReference type="GO" id="GO:0016787">
    <property type="term" value="F:hydrolase activity"/>
    <property type="evidence" value="ECO:0007669"/>
    <property type="project" value="UniProtKB-KW"/>
</dbReference>
<dbReference type="Pfam" id="PF00589">
    <property type="entry name" value="Phage_integrase"/>
    <property type="match status" value="1"/>
</dbReference>
<sequence>MASIRKRGDSYTITAYMGYDEQGRQRKKTTTFTPPDGVTPGKAEKLAKAYAATWEEKIKGYVALDENRTLSELAEWYYSTVAPSVLKPKTLEGNKKSVYDHIISKIGREKLKNITPPMLDSLFAELQRSGCMQESFRLKGKSLLDGVNRENLAKKAGVSRAAIYDVLAGQTIRRGNAEKIAAGLEKPFNKVFDDVTQKRGLSGASTNSIKLNLSAIFTAAVKKEIMRRNPCKLVTPPKVDTKPAAYFDEEQCRKFLAALHEQPEFQFEVICNLFLATGIRCGELCALHWDDINLETGLLYIRHTLVRLNGEYTRSQPKTSGSERRIVLPEYIIELLKEHKRKQTLERFKSGHIWEAPEAVFTNNSGNYWVGGNLNVKLHRLCKKYELPDIHLHSLRHTHASLLINSNVTAKVIADRLGHSTTKTTLDTYSHVFAESEVKAMQAIDMALFRKAE</sequence>
<keyword evidence="6" id="KW-0238">DNA-binding</keyword>
<dbReference type="InterPro" id="IPR010998">
    <property type="entry name" value="Integrase_recombinase_N"/>
</dbReference>
<keyword evidence="3" id="KW-0808">Transferase</keyword>
<comment type="similarity">
    <text evidence="1">Belongs to the 'phage' integrase family.</text>
</comment>
<dbReference type="CDD" id="cd01189">
    <property type="entry name" value="INT_ICEBs1_C_like"/>
    <property type="match status" value="1"/>
</dbReference>
<dbReference type="Gene3D" id="1.10.150.130">
    <property type="match status" value="1"/>
</dbReference>
<name>A0A8S5Q2A9_9CAUD</name>
<evidence type="ECO:0000259" key="9">
    <source>
        <dbReference type="PROSITE" id="PS50943"/>
    </source>
</evidence>
<dbReference type="InterPro" id="IPR011010">
    <property type="entry name" value="DNA_brk_join_enz"/>
</dbReference>
<reference evidence="11" key="1">
    <citation type="journal article" date="2021" name="Proc. Natl. Acad. Sci. U.S.A.">
        <title>A Catalog of Tens of Thousands of Viruses from Human Metagenomes Reveals Hidden Associations with Chronic Diseases.</title>
        <authorList>
            <person name="Tisza M.J."/>
            <person name="Buck C.B."/>
        </authorList>
    </citation>
    <scope>NUCLEOTIDE SEQUENCE</scope>
    <source>
        <strain evidence="11">Ct2DO6</strain>
    </source>
</reference>
<dbReference type="PROSITE" id="PS51898">
    <property type="entry name" value="TYR_RECOMBINASE"/>
    <property type="match status" value="1"/>
</dbReference>
<feature type="domain" description="Tyr recombinase" evidence="10">
    <location>
        <begin position="242"/>
        <end position="442"/>
    </location>
</feature>
<dbReference type="InterPro" id="IPR013762">
    <property type="entry name" value="Integrase-like_cat_sf"/>
</dbReference>
<dbReference type="EMBL" id="BK015561">
    <property type="protein sequence ID" value="DAE12961.1"/>
    <property type="molecule type" value="Genomic_DNA"/>
</dbReference>
<evidence type="ECO:0000256" key="8">
    <source>
        <dbReference type="ARBA" id="ARBA00023195"/>
    </source>
</evidence>
<dbReference type="GO" id="GO:0003677">
    <property type="term" value="F:DNA binding"/>
    <property type="evidence" value="ECO:0007669"/>
    <property type="project" value="UniProtKB-KW"/>
</dbReference>
<evidence type="ECO:0000256" key="4">
    <source>
        <dbReference type="ARBA" id="ARBA00022801"/>
    </source>
</evidence>
<evidence type="ECO:0000256" key="7">
    <source>
        <dbReference type="ARBA" id="ARBA00023172"/>
    </source>
</evidence>
<dbReference type="InterPro" id="IPR002104">
    <property type="entry name" value="Integrase_catalytic"/>
</dbReference>
<evidence type="ECO:0000256" key="2">
    <source>
        <dbReference type="ARBA" id="ARBA00016082"/>
    </source>
</evidence>